<reference evidence="1" key="1">
    <citation type="journal article" date="2021" name="Proc. Natl. Acad. Sci. U.S.A.">
        <title>A Catalog of Tens of Thousands of Viruses from Human Metagenomes Reveals Hidden Associations with Chronic Diseases.</title>
        <authorList>
            <person name="Tisza M.J."/>
            <person name="Buck C.B."/>
        </authorList>
    </citation>
    <scope>NUCLEOTIDE SEQUENCE</scope>
    <source>
        <strain evidence="1">CtSxd6</strain>
    </source>
</reference>
<sequence length="210" mass="21774">MATVVEKANPANQASLKVDENGNLLVVLKGGGGGGGPAPDLSSYYKKAEVDTLVGARAKASDVSAIQAQVTQLAQANQVIAGIAWYDRHNSQDGGGTGASLATKAPVVTVEGSITFAAQTTVTVTKAGWYRVSLSIEKADVAQTGFYLNNAVTKFTKHLAGDSAQALMGKNGHCSFLAYFTANTAHRISLNTPTTQKGQNAVLQIEYVGT</sequence>
<name>A0A8S5ND96_9CAUD</name>
<evidence type="ECO:0000313" key="1">
    <source>
        <dbReference type="EMBL" id="DAD92601.1"/>
    </source>
</evidence>
<protein>
    <submittedName>
        <fullName evidence="1">Uncharacterized protein</fullName>
    </submittedName>
</protein>
<dbReference type="EMBL" id="BK015140">
    <property type="protein sequence ID" value="DAD92601.1"/>
    <property type="molecule type" value="Genomic_DNA"/>
</dbReference>
<organism evidence="1">
    <name type="scientific">Caudovirales sp. ctSxd6</name>
    <dbReference type="NCBI Taxonomy" id="2826774"/>
    <lineage>
        <taxon>Viruses</taxon>
        <taxon>Duplodnaviria</taxon>
        <taxon>Heunggongvirae</taxon>
        <taxon>Uroviricota</taxon>
        <taxon>Caudoviricetes</taxon>
    </lineage>
</organism>
<proteinExistence type="predicted"/>
<accession>A0A8S5ND96</accession>